<dbReference type="AlphaFoldDB" id="A0A2T2NDQ2"/>
<dbReference type="EMBL" id="KZ678139">
    <property type="protein sequence ID" value="PSN63557.1"/>
    <property type="molecule type" value="Genomic_DNA"/>
</dbReference>
<sequence length="271" mass="30138">MASSLSLERISKIVNESGVGETIRSHRAASLTALSFAIIVPFAIYDYRIYLGYGPGGLPYNIGGWLVTNVLRLMTREQLSTAPYRDKSLSFVDQPGFLAEDYPPKRRSRRPTIGPHPIPQRQVEQLPSEQLRQLLIERYGRLGKAAQTKGLVEIKKSLLERYHSAMFVSSSREWHGMAQQMRGEITHLHAGLDGTIHAVLHPADCEKIMEAGWGQRHGFAGAPGMEKVVGFSLPVNYILIYAPRDAAELDIAIAIVQAAIKFMTGTREDLE</sequence>
<dbReference type="PANTHER" id="PTHR38695:SF1">
    <property type="entry name" value="AMINO ACID PERMEASE_ SLC12A DOMAIN-CONTAINING PROTEIN"/>
    <property type="match status" value="1"/>
</dbReference>
<accession>A0A2T2NDQ2</accession>
<name>A0A2T2NDQ2_CORCC</name>
<evidence type="ECO:0000259" key="2">
    <source>
        <dbReference type="Pfam" id="PF17648"/>
    </source>
</evidence>
<dbReference type="STRING" id="1448308.A0A2T2NDQ2"/>
<feature type="region of interest" description="Disordered" evidence="1">
    <location>
        <begin position="101"/>
        <end position="124"/>
    </location>
</feature>
<feature type="domain" description="Luciferase" evidence="2">
    <location>
        <begin position="182"/>
        <end position="259"/>
    </location>
</feature>
<dbReference type="InterPro" id="IPR040841">
    <property type="entry name" value="Luciferase_dom"/>
</dbReference>
<dbReference type="PANTHER" id="PTHR38695">
    <property type="entry name" value="AMINO ACID PERMEASE_ SLC12A DOMAIN-CONTAINING PROTEIN"/>
    <property type="match status" value="1"/>
</dbReference>
<dbReference type="InterPro" id="IPR048273">
    <property type="entry name" value="Luciferase"/>
</dbReference>
<keyword evidence="4" id="KW-1185">Reference proteome</keyword>
<evidence type="ECO:0000313" key="4">
    <source>
        <dbReference type="Proteomes" id="UP000240883"/>
    </source>
</evidence>
<organism evidence="3 4">
    <name type="scientific">Corynespora cassiicola Philippines</name>
    <dbReference type="NCBI Taxonomy" id="1448308"/>
    <lineage>
        <taxon>Eukaryota</taxon>
        <taxon>Fungi</taxon>
        <taxon>Dikarya</taxon>
        <taxon>Ascomycota</taxon>
        <taxon>Pezizomycotina</taxon>
        <taxon>Dothideomycetes</taxon>
        <taxon>Pleosporomycetidae</taxon>
        <taxon>Pleosporales</taxon>
        <taxon>Corynesporascaceae</taxon>
        <taxon>Corynespora</taxon>
    </lineage>
</organism>
<evidence type="ECO:0000256" key="1">
    <source>
        <dbReference type="SAM" id="MobiDB-lite"/>
    </source>
</evidence>
<dbReference type="Proteomes" id="UP000240883">
    <property type="component" value="Unassembled WGS sequence"/>
</dbReference>
<proteinExistence type="predicted"/>
<dbReference type="Pfam" id="PF17648">
    <property type="entry name" value="Luciferase"/>
    <property type="match status" value="1"/>
</dbReference>
<evidence type="ECO:0000313" key="3">
    <source>
        <dbReference type="EMBL" id="PSN63557.1"/>
    </source>
</evidence>
<dbReference type="OrthoDB" id="5358398at2759"/>
<protein>
    <recommendedName>
        <fullName evidence="2">Luciferase domain-containing protein</fullName>
    </recommendedName>
</protein>
<gene>
    <name evidence="3" type="ORF">BS50DRAFT_83629</name>
</gene>
<reference evidence="3 4" key="1">
    <citation type="journal article" date="2018" name="Front. Microbiol.">
        <title>Genome-Wide Analysis of Corynespora cassiicola Leaf Fall Disease Putative Effectors.</title>
        <authorList>
            <person name="Lopez D."/>
            <person name="Ribeiro S."/>
            <person name="Label P."/>
            <person name="Fumanal B."/>
            <person name="Venisse J.S."/>
            <person name="Kohler A."/>
            <person name="de Oliveira R.R."/>
            <person name="Labutti K."/>
            <person name="Lipzen A."/>
            <person name="Lail K."/>
            <person name="Bauer D."/>
            <person name="Ohm R.A."/>
            <person name="Barry K.W."/>
            <person name="Spatafora J."/>
            <person name="Grigoriev I.V."/>
            <person name="Martin F.M."/>
            <person name="Pujade-Renaud V."/>
        </authorList>
    </citation>
    <scope>NUCLEOTIDE SEQUENCE [LARGE SCALE GENOMIC DNA]</scope>
    <source>
        <strain evidence="3 4">Philippines</strain>
    </source>
</reference>